<dbReference type="CDD" id="cd00995">
    <property type="entry name" value="PBP2_NikA_DppA_OppA_like"/>
    <property type="match status" value="1"/>
</dbReference>
<dbReference type="GO" id="GO:0043190">
    <property type="term" value="C:ATP-binding cassette (ABC) transporter complex"/>
    <property type="evidence" value="ECO:0007669"/>
    <property type="project" value="InterPro"/>
</dbReference>
<dbReference type="EMBL" id="FQXR01000002">
    <property type="protein sequence ID" value="SHH38996.1"/>
    <property type="molecule type" value="Genomic_DNA"/>
</dbReference>
<dbReference type="PANTHER" id="PTHR30290">
    <property type="entry name" value="PERIPLASMIC BINDING COMPONENT OF ABC TRANSPORTER"/>
    <property type="match status" value="1"/>
</dbReference>
<evidence type="ECO:0000313" key="7">
    <source>
        <dbReference type="EMBL" id="SHH38996.1"/>
    </source>
</evidence>
<dbReference type="AlphaFoldDB" id="A0A1M5SKC6"/>
<feature type="chain" id="PRO_5039207380" evidence="5">
    <location>
        <begin position="21"/>
        <end position="632"/>
    </location>
</feature>
<keyword evidence="8" id="KW-1185">Reference proteome</keyword>
<name>A0A1M5SKC6_9FIRM</name>
<dbReference type="SUPFAM" id="SSF53850">
    <property type="entry name" value="Periplasmic binding protein-like II"/>
    <property type="match status" value="1"/>
</dbReference>
<dbReference type="Gene3D" id="3.10.105.10">
    <property type="entry name" value="Dipeptide-binding Protein, Domain 3"/>
    <property type="match status" value="1"/>
</dbReference>
<feature type="signal peptide" evidence="5">
    <location>
        <begin position="1"/>
        <end position="20"/>
    </location>
</feature>
<keyword evidence="3 5" id="KW-0732">Signal</keyword>
<dbReference type="PIRSF" id="PIRSF002741">
    <property type="entry name" value="MppA"/>
    <property type="match status" value="1"/>
</dbReference>
<accession>A0A1M5SKC6</accession>
<gene>
    <name evidence="7" type="ORF">SAMN02745180_00198</name>
</gene>
<dbReference type="PANTHER" id="PTHR30290:SF9">
    <property type="entry name" value="OLIGOPEPTIDE-BINDING PROTEIN APPA"/>
    <property type="match status" value="1"/>
</dbReference>
<dbReference type="GO" id="GO:1904680">
    <property type="term" value="F:peptide transmembrane transporter activity"/>
    <property type="evidence" value="ECO:0007669"/>
    <property type="project" value="TreeGrafter"/>
</dbReference>
<protein>
    <submittedName>
        <fullName evidence="7">Peptide/nickel transport system substrate-binding protein</fullName>
    </submittedName>
</protein>
<keyword evidence="2" id="KW-0813">Transport</keyword>
<dbReference type="Pfam" id="PF00496">
    <property type="entry name" value="SBP_bac_5"/>
    <property type="match status" value="1"/>
</dbReference>
<evidence type="ECO:0000256" key="4">
    <source>
        <dbReference type="SAM" id="MobiDB-lite"/>
    </source>
</evidence>
<feature type="region of interest" description="Disordered" evidence="4">
    <location>
        <begin position="28"/>
        <end position="53"/>
    </location>
</feature>
<dbReference type="OrthoDB" id="9772924at2"/>
<evidence type="ECO:0000256" key="1">
    <source>
        <dbReference type="ARBA" id="ARBA00005695"/>
    </source>
</evidence>
<proteinExistence type="inferred from homology"/>
<dbReference type="GO" id="GO:0015833">
    <property type="term" value="P:peptide transport"/>
    <property type="evidence" value="ECO:0007669"/>
    <property type="project" value="TreeGrafter"/>
</dbReference>
<dbReference type="Proteomes" id="UP000184389">
    <property type="component" value="Unassembled WGS sequence"/>
</dbReference>
<dbReference type="InterPro" id="IPR039424">
    <property type="entry name" value="SBP_5"/>
</dbReference>
<dbReference type="Gene3D" id="3.40.190.10">
    <property type="entry name" value="Periplasmic binding protein-like II"/>
    <property type="match status" value="1"/>
</dbReference>
<dbReference type="STRING" id="1123281.SAMN02745180_00198"/>
<dbReference type="PROSITE" id="PS51257">
    <property type="entry name" value="PROKAR_LIPOPROTEIN"/>
    <property type="match status" value="1"/>
</dbReference>
<feature type="domain" description="Solute-binding protein family 5" evidence="6">
    <location>
        <begin position="111"/>
        <end position="440"/>
    </location>
</feature>
<evidence type="ECO:0000259" key="6">
    <source>
        <dbReference type="Pfam" id="PF00496"/>
    </source>
</evidence>
<organism evidence="7 8">
    <name type="scientific">Sporanaerobacter acetigenes DSM 13106</name>
    <dbReference type="NCBI Taxonomy" id="1123281"/>
    <lineage>
        <taxon>Bacteria</taxon>
        <taxon>Bacillati</taxon>
        <taxon>Bacillota</taxon>
        <taxon>Tissierellia</taxon>
        <taxon>Tissierellales</taxon>
        <taxon>Sporanaerobacteraceae</taxon>
        <taxon>Sporanaerobacter</taxon>
    </lineage>
</organism>
<dbReference type="RefSeq" id="WP_072742666.1">
    <property type="nucleotide sequence ID" value="NZ_FQXR01000002.1"/>
</dbReference>
<evidence type="ECO:0000256" key="2">
    <source>
        <dbReference type="ARBA" id="ARBA00022448"/>
    </source>
</evidence>
<reference evidence="7 8" key="1">
    <citation type="submission" date="2016-11" db="EMBL/GenBank/DDBJ databases">
        <authorList>
            <person name="Jaros S."/>
            <person name="Januszkiewicz K."/>
            <person name="Wedrychowicz H."/>
        </authorList>
    </citation>
    <scope>NUCLEOTIDE SEQUENCE [LARGE SCALE GENOMIC DNA]</scope>
    <source>
        <strain evidence="7 8">DSM 13106</strain>
    </source>
</reference>
<feature type="compositionally biased region" description="Acidic residues" evidence="4">
    <location>
        <begin position="31"/>
        <end position="44"/>
    </location>
</feature>
<evidence type="ECO:0000256" key="3">
    <source>
        <dbReference type="ARBA" id="ARBA00022729"/>
    </source>
</evidence>
<dbReference type="GO" id="GO:0042597">
    <property type="term" value="C:periplasmic space"/>
    <property type="evidence" value="ECO:0007669"/>
    <property type="project" value="UniProtKB-ARBA"/>
</dbReference>
<dbReference type="InterPro" id="IPR030678">
    <property type="entry name" value="Peptide/Ni-bd"/>
</dbReference>
<evidence type="ECO:0000313" key="8">
    <source>
        <dbReference type="Proteomes" id="UP000184389"/>
    </source>
</evidence>
<sequence>MKRKLALLLALVLLLTVFTAGCGKKENPAVVEEETEEPMEEDTNTEPTEPMGQITIGNTTELTGDWEPYFQNNAADYDIYNFITGYDTVDMTFDGKYLINDTVVEKHEITENDDGSKTYTFTIKDGLTYDDGSPITALDYVAYYMFWSSPVVGEMGGDNTSGQYLKGWKEYSTGKAKEFTGVNLIDEKTFAFTIDAENLPYFFELTLVSVSPLKLSFWTDDTVEIKDDGNGCYTSSNFTVENFEERINKARFESYPSTGPYKVTSYDEASKTAVLEVNDKFLGNYEGRKPLIKTVIYKKVTNETAMDELATGGADLLSGMASGDEINAGLDLVEKGGYNFTEYPRAGYGKLELICDHGPTEDVNVRKAIAHLIDRNDFAKAFTGGFGTVVNGPYGEAMWFYQETKADLNSKLNQYPYSPEKAIALLEESGWIYDENGNEYKEGIRYKKLEDGTLMPLIIEWASSEQNDVSDLLVIKLQENPDVAAAGMKINQTVMTFGELLNYLYRDGSKDAKYGVPTYHMFNLGSGFTPRYDRSTDYTTDPDLLKQGLNSNHIIDKDLEKYAKEMVLTDPEDKDGFKTKFVDFIVRWNELLPDIPLYSNIYHDFYTDKLKNYNMNSLIKIPDAILYSYVAE</sequence>
<dbReference type="InterPro" id="IPR000914">
    <property type="entry name" value="SBP_5_dom"/>
</dbReference>
<comment type="similarity">
    <text evidence="1">Belongs to the bacterial solute-binding protein 5 family.</text>
</comment>
<evidence type="ECO:0000256" key="5">
    <source>
        <dbReference type="SAM" id="SignalP"/>
    </source>
</evidence>